<evidence type="ECO:0000313" key="1">
    <source>
        <dbReference type="EMBL" id="RNA16903.1"/>
    </source>
</evidence>
<organism evidence="1 2">
    <name type="scientific">Brachionus plicatilis</name>
    <name type="common">Marine rotifer</name>
    <name type="synonym">Brachionus muelleri</name>
    <dbReference type="NCBI Taxonomy" id="10195"/>
    <lineage>
        <taxon>Eukaryota</taxon>
        <taxon>Metazoa</taxon>
        <taxon>Spiralia</taxon>
        <taxon>Gnathifera</taxon>
        <taxon>Rotifera</taxon>
        <taxon>Eurotatoria</taxon>
        <taxon>Monogononta</taxon>
        <taxon>Pseudotrocha</taxon>
        <taxon>Ploima</taxon>
        <taxon>Brachionidae</taxon>
        <taxon>Brachionus</taxon>
    </lineage>
</organism>
<dbReference type="EMBL" id="REGN01004597">
    <property type="protein sequence ID" value="RNA16903.1"/>
    <property type="molecule type" value="Genomic_DNA"/>
</dbReference>
<gene>
    <name evidence="1" type="ORF">BpHYR1_000007</name>
</gene>
<evidence type="ECO:0000313" key="2">
    <source>
        <dbReference type="Proteomes" id="UP000276133"/>
    </source>
</evidence>
<name>A0A3M7R035_BRAPC</name>
<reference evidence="1 2" key="1">
    <citation type="journal article" date="2018" name="Sci. Rep.">
        <title>Genomic signatures of local adaptation to the degree of environmental predictability in rotifers.</title>
        <authorList>
            <person name="Franch-Gras L."/>
            <person name="Hahn C."/>
            <person name="Garcia-Roger E.M."/>
            <person name="Carmona M.J."/>
            <person name="Serra M."/>
            <person name="Gomez A."/>
        </authorList>
    </citation>
    <scope>NUCLEOTIDE SEQUENCE [LARGE SCALE GENOMIC DNA]</scope>
    <source>
        <strain evidence="1">HYR1</strain>
    </source>
</reference>
<sequence length="121" mass="14756">MAQLKKKIINPLITQKKSVIALLFILKEHNFLRISRYYSMISTLTRQLIFSIGDFDFYIFFYSFKKSRKTLRYNINNYIFYAFQGMTYFTHSGRNSRFYKLIGVWLKEENDKRITFKIMQL</sequence>
<comment type="caution">
    <text evidence="1">The sequence shown here is derived from an EMBL/GenBank/DDBJ whole genome shotgun (WGS) entry which is preliminary data.</text>
</comment>
<protein>
    <submittedName>
        <fullName evidence="1">Uncharacterized protein</fullName>
    </submittedName>
</protein>
<proteinExistence type="predicted"/>
<dbReference type="AlphaFoldDB" id="A0A3M7R035"/>
<accession>A0A3M7R035</accession>
<dbReference type="Proteomes" id="UP000276133">
    <property type="component" value="Unassembled WGS sequence"/>
</dbReference>
<keyword evidence="2" id="KW-1185">Reference proteome</keyword>